<dbReference type="GO" id="GO:0004029">
    <property type="term" value="F:aldehyde dehydrogenase (NAD+) activity"/>
    <property type="evidence" value="ECO:0007669"/>
    <property type="project" value="TreeGrafter"/>
</dbReference>
<dbReference type="PANTHER" id="PTHR48079:SF6">
    <property type="entry name" value="NAD(P)-BINDING DOMAIN-CONTAINING PROTEIN-RELATED"/>
    <property type="match status" value="1"/>
</dbReference>
<dbReference type="SUPFAM" id="SSF51735">
    <property type="entry name" value="NAD(P)-binding Rossmann-fold domains"/>
    <property type="match status" value="1"/>
</dbReference>
<proteinExistence type="predicted"/>
<protein>
    <submittedName>
        <fullName evidence="3">Epimerase</fullName>
    </submittedName>
    <submittedName>
        <fullName evidence="2">NAD(P)H-binding protein</fullName>
    </submittedName>
</protein>
<dbReference type="OrthoDB" id="7836994at2"/>
<dbReference type="GO" id="GO:0005737">
    <property type="term" value="C:cytoplasm"/>
    <property type="evidence" value="ECO:0007669"/>
    <property type="project" value="TreeGrafter"/>
</dbReference>
<dbReference type="Pfam" id="PF01370">
    <property type="entry name" value="Epimerase"/>
    <property type="match status" value="1"/>
</dbReference>
<reference evidence="2" key="3">
    <citation type="submission" date="2024-05" db="EMBL/GenBank/DDBJ databases">
        <title>Yangia mangrovi SAOS 153D genome.</title>
        <authorList>
            <person name="Verma A."/>
            <person name="Pal Y."/>
            <person name="Sundharam S."/>
            <person name="Bisht B."/>
            <person name="Srinivasan K."/>
        </authorList>
    </citation>
    <scope>NUCLEOTIDE SEQUENCE</scope>
    <source>
        <strain evidence="2">SAOS 153D</strain>
    </source>
</reference>
<name>A0A2A3JRL7_9RHOB</name>
<keyword evidence="4" id="KW-1185">Reference proteome</keyword>
<dbReference type="PANTHER" id="PTHR48079">
    <property type="entry name" value="PROTEIN YEEZ"/>
    <property type="match status" value="1"/>
</dbReference>
<dbReference type="EMBL" id="NTHN01000453">
    <property type="protein sequence ID" value="PBD17099.1"/>
    <property type="molecule type" value="Genomic_DNA"/>
</dbReference>
<evidence type="ECO:0000313" key="3">
    <source>
        <dbReference type="EMBL" id="PBD17099.1"/>
    </source>
</evidence>
<dbReference type="RefSeq" id="WP_095884108.1">
    <property type="nucleotide sequence ID" value="NZ_NTHN02000068.1"/>
</dbReference>
<evidence type="ECO:0000313" key="4">
    <source>
        <dbReference type="Proteomes" id="UP000217448"/>
    </source>
</evidence>
<gene>
    <name evidence="2" type="ORF">CLG85_023430</name>
    <name evidence="3" type="ORF">CLG85_21940</name>
</gene>
<dbReference type="EMBL" id="NTHN02000068">
    <property type="protein sequence ID" value="MCT4373088.1"/>
    <property type="molecule type" value="Genomic_DNA"/>
</dbReference>
<dbReference type="Proteomes" id="UP000217448">
    <property type="component" value="Unassembled WGS sequence"/>
</dbReference>
<evidence type="ECO:0000259" key="1">
    <source>
        <dbReference type="Pfam" id="PF01370"/>
    </source>
</evidence>
<organism evidence="3">
    <name type="scientific">Alloyangia mangrovi</name>
    <dbReference type="NCBI Taxonomy" id="1779329"/>
    <lineage>
        <taxon>Bacteria</taxon>
        <taxon>Pseudomonadati</taxon>
        <taxon>Pseudomonadota</taxon>
        <taxon>Alphaproteobacteria</taxon>
        <taxon>Rhodobacterales</taxon>
        <taxon>Roseobacteraceae</taxon>
        <taxon>Alloyangia</taxon>
    </lineage>
</organism>
<evidence type="ECO:0000313" key="2">
    <source>
        <dbReference type="EMBL" id="MCT4373088.1"/>
    </source>
</evidence>
<feature type="domain" description="NAD-dependent epimerase/dehydratase" evidence="1">
    <location>
        <begin position="18"/>
        <end position="190"/>
    </location>
</feature>
<sequence length="334" mass="35534">MGEVTGDVTGTVTGQTRILLTGATGFVGRAVLAEARAQGLQVTALRRAPTPEKSAQVKGVSWIEADLSDPACIQSLRDAAQGCSAVIHAAAHLGSDEGTVAATTVDGTRHLLAALEGLPLHLVLVSSLGIYDTARLSPGAEVTERTPLETSANARDAYVAGKLAQEDLCRASGLPLWILRPGVIFGAGRTWNAHLGPALGPLLIRVGTKGELPLAHVSHVAKRLLQAALRRPEGVRVINVIDPDRPDRTRFLRAHAASGWPKGVLPLPWPLWMLAARLLAPLEARLPGLLRVPVLKARMMPLRYPDKELIAALGPLLQDRFGALMARALQESRE</sequence>
<comment type="caution">
    <text evidence="3">The sequence shown here is derived from an EMBL/GenBank/DDBJ whole genome shotgun (WGS) entry which is preliminary data.</text>
</comment>
<accession>A0A2A3JRL7</accession>
<dbReference type="Gene3D" id="3.40.50.720">
    <property type="entry name" value="NAD(P)-binding Rossmann-like Domain"/>
    <property type="match status" value="1"/>
</dbReference>
<reference evidence="4" key="2">
    <citation type="submission" date="2023-07" db="EMBL/GenBank/DDBJ databases">
        <title>Yangia mangrovi SAOS 153D genome.</title>
        <authorList>
            <person name="Verma A."/>
            <person name="Pal Y."/>
            <person name="Sundharam S."/>
            <person name="Bisht B."/>
            <person name="Srinivasan K."/>
        </authorList>
    </citation>
    <scope>NUCLEOTIDE SEQUENCE [LARGE SCALE GENOMIC DNA]</scope>
    <source>
        <strain evidence="4">SAOS 153D</strain>
    </source>
</reference>
<dbReference type="AlphaFoldDB" id="A0A2A3JRL7"/>
<dbReference type="InterPro" id="IPR051783">
    <property type="entry name" value="NAD(P)-dependent_oxidoreduct"/>
</dbReference>
<dbReference type="InterPro" id="IPR036291">
    <property type="entry name" value="NAD(P)-bd_dom_sf"/>
</dbReference>
<reference evidence="3" key="1">
    <citation type="submission" date="2017-09" db="EMBL/GenBank/DDBJ databases">
        <title>Yangia sp. SAOS 153D whole genome sequencing.</title>
        <authorList>
            <person name="Verma A."/>
            <person name="Krishnamurthi S."/>
        </authorList>
    </citation>
    <scope>NUCLEOTIDE SEQUENCE [LARGE SCALE GENOMIC DNA]</scope>
    <source>
        <strain evidence="3">SAOS 153D</strain>
    </source>
</reference>
<dbReference type="InterPro" id="IPR001509">
    <property type="entry name" value="Epimerase_deHydtase"/>
</dbReference>